<dbReference type="InterPro" id="IPR001806">
    <property type="entry name" value="Small_GTPase"/>
</dbReference>
<dbReference type="SUPFAM" id="SSF52540">
    <property type="entry name" value="P-loop containing nucleoside triphosphate hydrolases"/>
    <property type="match status" value="1"/>
</dbReference>
<keyword evidence="3" id="KW-1185">Reference proteome</keyword>
<gene>
    <name evidence="2" type="ORF">M9Y10_022752</name>
</gene>
<organism evidence="2 3">
    <name type="scientific">Tritrichomonas musculus</name>
    <dbReference type="NCBI Taxonomy" id="1915356"/>
    <lineage>
        <taxon>Eukaryota</taxon>
        <taxon>Metamonada</taxon>
        <taxon>Parabasalia</taxon>
        <taxon>Tritrichomonadida</taxon>
        <taxon>Tritrichomonadidae</taxon>
        <taxon>Tritrichomonas</taxon>
    </lineage>
</organism>
<dbReference type="Gene3D" id="3.40.50.300">
    <property type="entry name" value="P-loop containing nucleotide triphosphate hydrolases"/>
    <property type="match status" value="1"/>
</dbReference>
<sequence>MQPQIPRIVMIGDASVGKTSLVYRLCRNSWNENTRSSVSASFYTLKKEESSDSQEIQIWDTAGSERYRAVNSVYYHNAMGGILVFDLTDRQSFDSLDGWVNEFLGLAQPTAILVIVGNKLDKLTDPDNPINEDTIVKPEEAEKWAAQHRYQYFSTSARDGTNVQKLADYLLNSTLQRAVTNLPSSLNIDTKENVETKKGGCCA</sequence>
<protein>
    <submittedName>
        <fullName evidence="2">Ras- protein Rab-39A</fullName>
    </submittedName>
</protein>
<dbReference type="SMART" id="SM00175">
    <property type="entry name" value="RAB"/>
    <property type="match status" value="1"/>
</dbReference>
<name>A0ABR2KV34_9EUKA</name>
<dbReference type="EMBL" id="JAPFFF010000003">
    <property type="protein sequence ID" value="KAK8894317.1"/>
    <property type="molecule type" value="Genomic_DNA"/>
</dbReference>
<dbReference type="NCBIfam" id="TIGR00231">
    <property type="entry name" value="small_GTP"/>
    <property type="match status" value="1"/>
</dbReference>
<reference evidence="2 3" key="1">
    <citation type="submission" date="2024-04" db="EMBL/GenBank/DDBJ databases">
        <title>Tritrichomonas musculus Genome.</title>
        <authorList>
            <person name="Alves-Ferreira E."/>
            <person name="Grigg M."/>
            <person name="Lorenzi H."/>
            <person name="Galac M."/>
        </authorList>
    </citation>
    <scope>NUCLEOTIDE SEQUENCE [LARGE SCALE GENOMIC DNA]</scope>
    <source>
        <strain evidence="2 3">EAF2021</strain>
    </source>
</reference>
<evidence type="ECO:0000256" key="1">
    <source>
        <dbReference type="ARBA" id="ARBA00022741"/>
    </source>
</evidence>
<dbReference type="CDD" id="cd00154">
    <property type="entry name" value="Rab"/>
    <property type="match status" value="1"/>
</dbReference>
<evidence type="ECO:0000313" key="2">
    <source>
        <dbReference type="EMBL" id="KAK8894317.1"/>
    </source>
</evidence>
<evidence type="ECO:0000313" key="3">
    <source>
        <dbReference type="Proteomes" id="UP001470230"/>
    </source>
</evidence>
<dbReference type="InterPro" id="IPR027417">
    <property type="entry name" value="P-loop_NTPase"/>
</dbReference>
<proteinExistence type="predicted"/>
<keyword evidence="1" id="KW-0547">Nucleotide-binding</keyword>
<comment type="caution">
    <text evidence="2">The sequence shown here is derived from an EMBL/GenBank/DDBJ whole genome shotgun (WGS) entry which is preliminary data.</text>
</comment>
<dbReference type="PROSITE" id="PS51421">
    <property type="entry name" value="RAS"/>
    <property type="match status" value="1"/>
</dbReference>
<dbReference type="InterPro" id="IPR005225">
    <property type="entry name" value="Small_GTP-bd"/>
</dbReference>
<dbReference type="PROSITE" id="PS51419">
    <property type="entry name" value="RAB"/>
    <property type="match status" value="1"/>
</dbReference>
<dbReference type="SMART" id="SM00173">
    <property type="entry name" value="RAS"/>
    <property type="match status" value="1"/>
</dbReference>
<dbReference type="PRINTS" id="PR00449">
    <property type="entry name" value="RASTRNSFRMNG"/>
</dbReference>
<accession>A0ABR2KV34</accession>
<dbReference type="SMART" id="SM00174">
    <property type="entry name" value="RHO"/>
    <property type="match status" value="1"/>
</dbReference>
<dbReference type="Pfam" id="PF00071">
    <property type="entry name" value="Ras"/>
    <property type="match status" value="1"/>
</dbReference>
<dbReference type="Proteomes" id="UP001470230">
    <property type="component" value="Unassembled WGS sequence"/>
</dbReference>
<dbReference type="PANTHER" id="PTHR47978">
    <property type="match status" value="1"/>
</dbReference>